<protein>
    <submittedName>
        <fullName evidence="2">Uncharacterized protein</fullName>
    </submittedName>
</protein>
<dbReference type="Proteomes" id="UP000297046">
    <property type="component" value="Segment"/>
</dbReference>
<evidence type="ECO:0000256" key="1">
    <source>
        <dbReference type="SAM" id="MobiDB-lite"/>
    </source>
</evidence>
<dbReference type="GeneID" id="55013169"/>
<accession>A0A4D6E0J3</accession>
<keyword evidence="3" id="KW-1185">Reference proteome</keyword>
<proteinExistence type="predicted"/>
<evidence type="ECO:0000313" key="3">
    <source>
        <dbReference type="Proteomes" id="UP000297046"/>
    </source>
</evidence>
<dbReference type="KEGG" id="vg:55013169"/>
<feature type="region of interest" description="Disordered" evidence="1">
    <location>
        <begin position="47"/>
        <end position="69"/>
    </location>
</feature>
<feature type="compositionally biased region" description="Pro residues" evidence="1">
    <location>
        <begin position="106"/>
        <end position="115"/>
    </location>
</feature>
<name>A0A4D6E0J3_9CAUD</name>
<feature type="region of interest" description="Disordered" evidence="1">
    <location>
        <begin position="82"/>
        <end position="115"/>
    </location>
</feature>
<dbReference type="RefSeq" id="YP_009821684.1">
    <property type="nucleotide sequence ID" value="NC_048178.1"/>
</dbReference>
<reference evidence="3" key="1">
    <citation type="submission" date="2019-03" db="EMBL/GenBank/DDBJ databases">
        <authorList>
            <person name="Olsen N.S."/>
            <person name="Kot W."/>
            <person name="Hansen L.H."/>
        </authorList>
    </citation>
    <scope>NUCLEOTIDE SEQUENCE [LARGE SCALE GENOMIC DNA]</scope>
</reference>
<evidence type="ECO:0000313" key="2">
    <source>
        <dbReference type="EMBL" id="QBZ71596.1"/>
    </source>
</evidence>
<sequence length="115" mass="12505">MWMNVLMSGLAEGLAVALNLFNVQPAPALAARLSLVMYSINSGNIPPELEEMEQPPEPEGPINKSQPSPLAMHLIKRDLMAHKGRQRRTVTESRAELISPDKPTLTPKPPKTGGS</sequence>
<organism evidence="2 3">
    <name type="scientific">Escherichia phage Sortsne</name>
    <dbReference type="NCBI Taxonomy" id="2562456"/>
    <lineage>
        <taxon>Viruses</taxon>
        <taxon>Duplodnaviria</taxon>
        <taxon>Heunggongvirae</taxon>
        <taxon>Uroviricota</taxon>
        <taxon>Caudoviricetes</taxon>
        <taxon>Sortsnevirus</taxon>
        <taxon>Sortsnevirus sortsne</taxon>
    </lineage>
</organism>
<dbReference type="EMBL" id="MK651787">
    <property type="protein sequence ID" value="QBZ71596.1"/>
    <property type="molecule type" value="Genomic_DNA"/>
</dbReference>